<keyword evidence="3 6" id="KW-1133">Transmembrane helix</keyword>
<feature type="domain" description="DUF2421" evidence="7">
    <location>
        <begin position="1081"/>
        <end position="1198"/>
    </location>
</feature>
<feature type="transmembrane region" description="Helical" evidence="6">
    <location>
        <begin position="375"/>
        <end position="392"/>
    </location>
</feature>
<comment type="subcellular location">
    <subcellularLocation>
        <location evidence="1">Membrane</location>
        <topology evidence="1">Multi-pass membrane protein</topology>
    </subcellularLocation>
</comment>
<feature type="transmembrane region" description="Helical" evidence="6">
    <location>
        <begin position="1018"/>
        <end position="1036"/>
    </location>
</feature>
<accession>A0A163L3U2</accession>
<dbReference type="PANTHER" id="PTHR37994">
    <property type="entry name" value="ARAE_2_N DOMAIN-CONTAINING PROTEIN-RELATED"/>
    <property type="match status" value="1"/>
</dbReference>
<evidence type="ECO:0000256" key="1">
    <source>
        <dbReference type="ARBA" id="ARBA00004141"/>
    </source>
</evidence>
<feature type="domain" description="Integral membrane bound transporter" evidence="9">
    <location>
        <begin position="931"/>
        <end position="1077"/>
    </location>
</feature>
<dbReference type="EMBL" id="JYNV01000061">
    <property type="protein sequence ID" value="KZM27480.1"/>
    <property type="molecule type" value="Genomic_DNA"/>
</dbReference>
<dbReference type="STRING" id="5454.A0A163L3U2"/>
<evidence type="ECO:0000313" key="11">
    <source>
        <dbReference type="Proteomes" id="UP000076837"/>
    </source>
</evidence>
<evidence type="ECO:0008006" key="12">
    <source>
        <dbReference type="Google" id="ProtNLM"/>
    </source>
</evidence>
<dbReference type="Pfam" id="PF13515">
    <property type="entry name" value="FUSC_2"/>
    <property type="match status" value="1"/>
</dbReference>
<dbReference type="InterPro" id="IPR049453">
    <property type="entry name" value="Memb_transporter_dom"/>
</dbReference>
<reference evidence="10 11" key="1">
    <citation type="journal article" date="2016" name="Sci. Rep.">
        <title>Draft genome sequencing and secretome analysis of fungal phytopathogen Ascochyta rabiei provides insight into the necrotrophic effector repertoire.</title>
        <authorList>
            <person name="Verma S."/>
            <person name="Gazara R.K."/>
            <person name="Nizam S."/>
            <person name="Parween S."/>
            <person name="Chattopadhyay D."/>
            <person name="Verma P.K."/>
        </authorList>
    </citation>
    <scope>NUCLEOTIDE SEQUENCE [LARGE SCALE GENOMIC DNA]</scope>
    <source>
        <strain evidence="10 11">ArDII</strain>
    </source>
</reference>
<comment type="caution">
    <text evidence="10">The sequence shown here is derived from an EMBL/GenBank/DDBJ whole genome shotgun (WGS) entry which is preliminary data.</text>
</comment>
<evidence type="ECO:0000256" key="6">
    <source>
        <dbReference type="SAM" id="Phobius"/>
    </source>
</evidence>
<evidence type="ECO:0000256" key="5">
    <source>
        <dbReference type="SAM" id="MobiDB-lite"/>
    </source>
</evidence>
<feature type="transmembrane region" description="Helical" evidence="6">
    <location>
        <begin position="995"/>
        <end position="1012"/>
    </location>
</feature>
<evidence type="ECO:0000259" key="8">
    <source>
        <dbReference type="Pfam" id="PF10337"/>
    </source>
</evidence>
<name>A0A163L3U2_DIDRA</name>
<feature type="compositionally biased region" description="Basic and acidic residues" evidence="5">
    <location>
        <begin position="724"/>
        <end position="734"/>
    </location>
</feature>
<dbReference type="Pfam" id="PF10337">
    <property type="entry name" value="ArAE_2_N"/>
    <property type="match status" value="2"/>
</dbReference>
<feature type="transmembrane region" description="Helical" evidence="6">
    <location>
        <begin position="968"/>
        <end position="988"/>
    </location>
</feature>
<protein>
    <recommendedName>
        <fullName evidence="12">ER transporter 6TM N-terminal domain-containing protein</fullName>
    </recommendedName>
</protein>
<keyword evidence="4 6" id="KW-0472">Membrane</keyword>
<feature type="transmembrane region" description="Helical" evidence="6">
    <location>
        <begin position="917"/>
        <end position="934"/>
    </location>
</feature>
<feature type="region of interest" description="Disordered" evidence="5">
    <location>
        <begin position="140"/>
        <end position="173"/>
    </location>
</feature>
<keyword evidence="11" id="KW-1185">Reference proteome</keyword>
<feature type="region of interest" description="Disordered" evidence="5">
    <location>
        <begin position="710"/>
        <end position="734"/>
    </location>
</feature>
<dbReference type="GO" id="GO:0016020">
    <property type="term" value="C:membrane"/>
    <property type="evidence" value="ECO:0007669"/>
    <property type="project" value="UniProtKB-SubCell"/>
</dbReference>
<feature type="transmembrane region" description="Helical" evidence="6">
    <location>
        <begin position="946"/>
        <end position="962"/>
    </location>
</feature>
<feature type="transmembrane region" description="Helical" evidence="6">
    <location>
        <begin position="503"/>
        <end position="524"/>
    </location>
</feature>
<evidence type="ECO:0000256" key="4">
    <source>
        <dbReference type="ARBA" id="ARBA00023136"/>
    </source>
</evidence>
<organism evidence="10 11">
    <name type="scientific">Didymella rabiei</name>
    <name type="common">Chickpea ascochyta blight fungus</name>
    <name type="synonym">Mycosphaerella rabiei</name>
    <dbReference type="NCBI Taxonomy" id="5454"/>
    <lineage>
        <taxon>Eukaryota</taxon>
        <taxon>Fungi</taxon>
        <taxon>Dikarya</taxon>
        <taxon>Ascomycota</taxon>
        <taxon>Pezizomycotina</taxon>
        <taxon>Dothideomycetes</taxon>
        <taxon>Pleosporomycetidae</taxon>
        <taxon>Pleosporales</taxon>
        <taxon>Pleosporineae</taxon>
        <taxon>Didymellaceae</taxon>
        <taxon>Ascochyta</taxon>
    </lineage>
</organism>
<evidence type="ECO:0000259" key="9">
    <source>
        <dbReference type="Pfam" id="PF13515"/>
    </source>
</evidence>
<sequence>MSGNISTDDNTSFKDNFERLCDELVRQNADVCVSSAPSPCTEAWMKLASLLQMRSSYLEHQVRELQEANESLDEDVHWHIEALGELGERLREARFERATALAELRDRQEVRSACSKCDMASSAADEGSCYTDITDPGPSTSYLGYDEDNVTQHNNAPDATSTHAPELTPYPPAARAMHLPATGFYLYPDSSVLTLLTEPPQSFQWPLGTTLEGIRENLISRHECGIEDNVHLAAVLEIIDQREIMGVQLPGPTRDSAVWIDVPDAHGIALVDNDVQVDAWRSRGSDMVPDGEETDVNGRVEADEAREGTNRYQQNATLGDDMKEGGKEKKEPAKIKKAWDKLGLDAGTLMMMGKAALPPTIAIAMYQADKVAQTFSTLGYLVAVISILGFCIMPRAKFIQTMTLNILSTCVGSAIALLMVWSAVKAREHTTVPGATPQRYNSSQSAVLGVWLFFQTYIVNTLKAKFPQLAFPAIIYSILIDVAATSGFFFTTPAQCEAFIRSLLISFLTGFGLATGVSLFIIPITCRAVVVKEMTGYIGLLKGAIGAQKGYLHSLEGSDMFGQTYIPEADEGNDADKERKSKAKPEVAAVKKMTAALQELHGKLTTDLVFAKREIAYGKLTPDDFEGIFKHLRSILMPILGLGSVMDLFERAAEINHWDGEEVSEHDQELREKAVGEWNELFSFVHEPFDQIMQTMDEGLTHVMLRMQFTKPPKKKKGQNQGDAEAKGDTVKPGDKNFAEYMKKQADIFYSSKEPTLRHWVESKGINLSADYFSRPDEIDDETLKRLPSIATRKRDQRQLYIVLYVIFLLNSISRSILEFVKFADEHDQATAKKQIINPGGKRLKKWVKSILQSQDSNHDDVTTIAGFDRNNTRVYMGEAYESKKDPEHLPPNNAWEKFGNVIRAWARFFRSSESAFGFRAACATMSIGIIAFLRDTQTFFVEQRLVWAMIMVAISMTPTAGQSIFQFMLRIAGTAVAMCVAWLIWYIPDQRTGGVIPLLWFFVAIGFYIPLKRLDLVIVGMISVVTATMIVGYELQVRKIGVQAASATGQPAYPIYQLGPYRLATVVVGLAVAFFWTIFPYPITEHSALRQKLGGALYLSANFYSIMHEQVLSRIRGDAGDEENDKTSPGFMLNKVRNKVFAKQMLTLQALKMHSGFVKFEFPLGGKFPAEDYEKIIGYVNNIVNHTALLGYASQAFTHPFLDPDTPDEEATWSSTSFPKQASPQWFHDFRRVIKDANVTSHEITTLLSLLSSSILNGQSLPPYLKVPHNYQWGEKLKAVDSDILSLRHIAEPGYAAFAVMAISTRCISVNTEKLLHAVKKLVGELDFSFHIVSTNNASENSSAATLVRNASRRSGSGSGRSKQE</sequence>
<feature type="domain" description="Putative ER transporter 6TM N-terminal" evidence="8">
    <location>
        <begin position="438"/>
        <end position="680"/>
    </location>
</feature>
<keyword evidence="2 6" id="KW-0812">Transmembrane</keyword>
<dbReference type="Pfam" id="PF10334">
    <property type="entry name" value="BRE4"/>
    <property type="match status" value="1"/>
</dbReference>
<dbReference type="InterPro" id="IPR018823">
    <property type="entry name" value="ArAE_2_N"/>
</dbReference>
<feature type="domain" description="Putative ER transporter 6TM N-terminal" evidence="8">
    <location>
        <begin position="335"/>
        <end position="431"/>
    </location>
</feature>
<feature type="transmembrane region" description="Helical" evidence="6">
    <location>
        <begin position="404"/>
        <end position="424"/>
    </location>
</feature>
<evidence type="ECO:0000313" key="10">
    <source>
        <dbReference type="EMBL" id="KZM27480.1"/>
    </source>
</evidence>
<evidence type="ECO:0000256" key="3">
    <source>
        <dbReference type="ARBA" id="ARBA00022989"/>
    </source>
</evidence>
<dbReference type="InterPro" id="IPR018820">
    <property type="entry name" value="BRE4-related_DUF2421"/>
</dbReference>
<feature type="compositionally biased region" description="Polar residues" evidence="5">
    <location>
        <begin position="151"/>
        <end position="163"/>
    </location>
</feature>
<feature type="transmembrane region" description="Helical" evidence="6">
    <location>
        <begin position="469"/>
        <end position="491"/>
    </location>
</feature>
<evidence type="ECO:0000256" key="2">
    <source>
        <dbReference type="ARBA" id="ARBA00022692"/>
    </source>
</evidence>
<feature type="region of interest" description="Disordered" evidence="5">
    <location>
        <begin position="1345"/>
        <end position="1366"/>
    </location>
</feature>
<evidence type="ECO:0000259" key="7">
    <source>
        <dbReference type="Pfam" id="PF10334"/>
    </source>
</evidence>
<dbReference type="PANTHER" id="PTHR37994:SF4">
    <property type="entry name" value="ER TRANSPORTER 6TM N-TERMINAL DOMAIN-CONTAINING PROTEIN-RELATED"/>
    <property type="match status" value="1"/>
</dbReference>
<feature type="transmembrane region" description="Helical" evidence="6">
    <location>
        <begin position="1064"/>
        <end position="1084"/>
    </location>
</feature>
<gene>
    <name evidence="10" type="ORF">ST47_g1356</name>
</gene>
<proteinExistence type="predicted"/>
<dbReference type="Proteomes" id="UP000076837">
    <property type="component" value="Unassembled WGS sequence"/>
</dbReference>